<dbReference type="InterPro" id="IPR011990">
    <property type="entry name" value="TPR-like_helical_dom_sf"/>
</dbReference>
<dbReference type="Pfam" id="PF13181">
    <property type="entry name" value="TPR_8"/>
    <property type="match status" value="1"/>
</dbReference>
<dbReference type="PANTHER" id="PTHR11242:SF0">
    <property type="entry name" value="TPR_REGION DOMAIN-CONTAINING PROTEIN"/>
    <property type="match status" value="1"/>
</dbReference>
<evidence type="ECO:0008006" key="4">
    <source>
        <dbReference type="Google" id="ProtNLM"/>
    </source>
</evidence>
<dbReference type="AlphaFoldDB" id="A0A7S1FV63"/>
<evidence type="ECO:0000256" key="2">
    <source>
        <dbReference type="ARBA" id="ARBA00022803"/>
    </source>
</evidence>
<name>A0A7S1FV63_9STRA</name>
<sequence length="334" mass="37090">MENSELESAMSIPPLSTTCLTASRVYDVLSRSVGNNATIELRNADGSTRPTTNADLAAMDLKTKLKAAAESIQGLTSEQKIIWAEGQRKAGNLLFKKGKYREAIDIYLTCLVGAEHTVSENCVGQVNSPQNSKFEEEVILPVLLNLAACTQQLGQHNKTIKFCTEALSLPSNCGRKRAKLWYRRGKAYMAIGEYRLARSDLDEANARSQILESGYEGDIELIRRGLEKLTELEEAGRKNYEKKKKAMKFAFGGGAVVGVSGKKKVLSKGLYDDVKNRRAHSTLTDRTTVREKEVMDDKVQRPVVEVENGFVGATILFFSTLFTLLRDYFWTAKG</sequence>
<keyword evidence="1" id="KW-0677">Repeat</keyword>
<dbReference type="EMBL" id="HBFR01027272">
    <property type="protein sequence ID" value="CAD8892494.1"/>
    <property type="molecule type" value="Transcribed_RNA"/>
</dbReference>
<reference evidence="3" key="1">
    <citation type="submission" date="2021-01" db="EMBL/GenBank/DDBJ databases">
        <authorList>
            <person name="Corre E."/>
            <person name="Pelletier E."/>
            <person name="Niang G."/>
            <person name="Scheremetjew M."/>
            <person name="Finn R."/>
            <person name="Kale V."/>
            <person name="Holt S."/>
            <person name="Cochrane G."/>
            <person name="Meng A."/>
            <person name="Brown T."/>
            <person name="Cohen L."/>
        </authorList>
    </citation>
    <scope>NUCLEOTIDE SEQUENCE</scope>
    <source>
        <strain evidence="3">308</strain>
    </source>
</reference>
<dbReference type="SUPFAM" id="SSF48452">
    <property type="entry name" value="TPR-like"/>
    <property type="match status" value="1"/>
</dbReference>
<dbReference type="InterPro" id="IPR039663">
    <property type="entry name" value="AIP/AIPL1/TTC9"/>
</dbReference>
<evidence type="ECO:0000313" key="3">
    <source>
        <dbReference type="EMBL" id="CAD8892494.1"/>
    </source>
</evidence>
<dbReference type="InterPro" id="IPR019734">
    <property type="entry name" value="TPR_rpt"/>
</dbReference>
<accession>A0A7S1FV63</accession>
<organism evidence="3">
    <name type="scientific">Corethron hystrix</name>
    <dbReference type="NCBI Taxonomy" id="216773"/>
    <lineage>
        <taxon>Eukaryota</taxon>
        <taxon>Sar</taxon>
        <taxon>Stramenopiles</taxon>
        <taxon>Ochrophyta</taxon>
        <taxon>Bacillariophyta</taxon>
        <taxon>Coscinodiscophyceae</taxon>
        <taxon>Corethrophycidae</taxon>
        <taxon>Corethrales</taxon>
        <taxon>Corethraceae</taxon>
        <taxon>Corethron</taxon>
    </lineage>
</organism>
<keyword evidence="2" id="KW-0802">TPR repeat</keyword>
<gene>
    <name evidence="3" type="ORF">CHYS00102_LOCUS19702</name>
</gene>
<proteinExistence type="predicted"/>
<dbReference type="Gene3D" id="1.25.40.10">
    <property type="entry name" value="Tetratricopeptide repeat domain"/>
    <property type="match status" value="1"/>
</dbReference>
<evidence type="ECO:0000256" key="1">
    <source>
        <dbReference type="ARBA" id="ARBA00022737"/>
    </source>
</evidence>
<dbReference type="PANTHER" id="PTHR11242">
    <property type="entry name" value="ARYL HYDROCARBON RECEPTOR INTERACTING PROTEIN RELATED"/>
    <property type="match status" value="1"/>
</dbReference>
<protein>
    <recommendedName>
        <fullName evidence="4">Peptidylprolyl isomerase</fullName>
    </recommendedName>
</protein>
<dbReference type="SMART" id="SM00028">
    <property type="entry name" value="TPR"/>
    <property type="match status" value="3"/>
</dbReference>